<evidence type="ECO:0000313" key="3">
    <source>
        <dbReference type="RefSeq" id="XP_002738798.1"/>
    </source>
</evidence>
<evidence type="ECO:0000256" key="1">
    <source>
        <dbReference type="SAM" id="MobiDB-lite"/>
    </source>
</evidence>
<dbReference type="Proteomes" id="UP000694865">
    <property type="component" value="Unplaced"/>
</dbReference>
<reference evidence="3" key="1">
    <citation type="submission" date="2025-08" db="UniProtKB">
        <authorList>
            <consortium name="RefSeq"/>
        </authorList>
    </citation>
    <scope>IDENTIFICATION</scope>
    <source>
        <tissue evidence="3">Testes</tissue>
    </source>
</reference>
<feature type="compositionally biased region" description="Polar residues" evidence="1">
    <location>
        <begin position="1"/>
        <end position="10"/>
    </location>
</feature>
<dbReference type="RefSeq" id="XP_002738798.1">
    <property type="nucleotide sequence ID" value="XM_002738752.2"/>
</dbReference>
<dbReference type="GeneID" id="100378183"/>
<protein>
    <submittedName>
        <fullName evidence="3">Axonemal dynein light chain domain-containing protein 1-like</fullName>
    </submittedName>
</protein>
<gene>
    <name evidence="3" type="primary">LOC100378183</name>
</gene>
<feature type="region of interest" description="Disordered" evidence="1">
    <location>
        <begin position="1"/>
        <end position="78"/>
    </location>
</feature>
<accession>A0ABM0GWD5</accession>
<proteinExistence type="predicted"/>
<organism evidence="2 3">
    <name type="scientific">Saccoglossus kowalevskii</name>
    <name type="common">Acorn worm</name>
    <dbReference type="NCBI Taxonomy" id="10224"/>
    <lineage>
        <taxon>Eukaryota</taxon>
        <taxon>Metazoa</taxon>
        <taxon>Hemichordata</taxon>
        <taxon>Enteropneusta</taxon>
        <taxon>Harrimaniidae</taxon>
        <taxon>Saccoglossus</taxon>
    </lineage>
</organism>
<sequence>MSTAVSQNPGNELALAPMPPPGSPHQNTSRSDSRHSTPRMTKVKVVLTDEDREESPLPELKSSEMTVDRTKPLPTSLQSEFIPEDILNTLTQLPQSNQDQLGPPLRTKVITYRVCHVLAVHS</sequence>
<evidence type="ECO:0000313" key="2">
    <source>
        <dbReference type="Proteomes" id="UP000694865"/>
    </source>
</evidence>
<name>A0ABM0GWD5_SACKO</name>
<keyword evidence="2" id="KW-1185">Reference proteome</keyword>